<protein>
    <recommendedName>
        <fullName evidence="6">Endonuclease/exonuclease/phosphatase-like protein</fullName>
    </recommendedName>
</protein>
<dbReference type="PANTHER" id="PTHR12121">
    <property type="entry name" value="CARBON CATABOLITE REPRESSOR PROTEIN 4"/>
    <property type="match status" value="1"/>
</dbReference>
<evidence type="ECO:0000313" key="5">
    <source>
        <dbReference type="Proteomes" id="UP000674318"/>
    </source>
</evidence>
<feature type="compositionally biased region" description="Polar residues" evidence="3">
    <location>
        <begin position="507"/>
        <end position="529"/>
    </location>
</feature>
<dbReference type="Gene3D" id="3.60.10.10">
    <property type="entry name" value="Endonuclease/exonuclease/phosphatase"/>
    <property type="match status" value="3"/>
</dbReference>
<comment type="similarity">
    <text evidence="1">Belongs to the CCR4/nocturin family.</text>
</comment>
<dbReference type="RefSeq" id="XP_067755752.1">
    <property type="nucleotide sequence ID" value="XM_067899513.1"/>
</dbReference>
<feature type="compositionally biased region" description="Basic and acidic residues" evidence="3">
    <location>
        <begin position="869"/>
        <end position="880"/>
    </location>
</feature>
<gene>
    <name evidence="4" type="ORF">JKF63_03511</name>
</gene>
<sequence length="1456" mass="155273">MSRSYTEAAADDHGAVGGTRSISDNNGVCAVPQTPAQLSPTLSTDIDVFSFVAPTPDVSANDNQTLRVSLTTTASPTTAISGGGLTMRQFSGPDSVSLIHRRHSRSGTNAAALFEDLPLPILTTLPLSAVSSAPISARTTDVGAEICASGSNVATPGAVTAATCASSSTSPAGRSMTLLERRNNRERTALSFSCLSGLSVERLQESTRETNLVPNSDEAPMPETQGWSKTVASAALLRDYNVPSLHASLSGVSHESDPGSPTDKFHSQTPQDSGSDEGSRSGSRHDPTSSKVSKTIDTIPGAIKVVGYNILASRLASTDLYPTCPPSVLSEDYRVGLIKEELRRVDPDILLLEEISVGVHERTLGPYLRSTLGMEGHHVVITDSEGNPQCASPTPHSEAPAAVSASRAISSGTLCGAGEMWNSANATATLTSAPSSRETSARRAITCDLVKSVACVGRCNFVSHLPKLHEPTLNRFLCRCDSSVETSRSPACFCDASSTRQRREEVSQQLQYPRQPSTPLQGTSSSVRGSLQMKPEKMTIEDGAHRSSSAKECASVTEARESQQSTLRKQWPAMPPVTAGSQGPSATPRAERAVEEVVAHRRLEMDGVSIFYKASRFRVLEVIPVHFNRLAAAERRLSRYEHKKLQVNSHNVSLVVVLQDMQVVGVSRIYVVAAVHLIWQRIKAQLWQAHQILRVMEALKHKYSKGFVDWVYPSGQGSKEHDAAVTRPPSTIDAPLTRDRARWHLQDDMAHPSTGSSSLPPLQPCTPPARRPTVVPSRATTDASDSADGSGSSLLNVNIPDGIPVQCADMSSSPGFSPTAAVTCVIGGDFNSERSGPVMEYLCTGRIPGEADVMEYWRSLKSKSPVQLDHTEERRTDRTNEAGPANVLSPTPLPPTVPPPKVSGVTSATVQELNSTSLSSSVRSSLYSMDSPYQRRRRATRFEPTGAEDTAGCAATVDSGTGEEPCPLHPYTPLRKRPLNLYPGRVSDSVSFSSHEEVNPRIGRRDTSVIATVVVPPSSQMPGGPISPQTAAETFHFNRRPSSSSSSPASSHLPGIPNRSGSVGCGGGSSFPRVAKTPPQSVPSAPSWNYARRGGPVTRLLLPVSLLSMSKATATVASTVSPPNYLPFSQRRSSLDAFNSVESSALHHSGSHSVSELESVLSTAPATSCPMRLVLNTRRDTPILEFGEPGWESGNTHGRAAIPGQAAYGMFPLQPGPTQDPMVEKRDGDGAADKEGVSATLRHRVQAQASPADADAVGGGSGGSLGSNVGSLMSEHSSCFHRDLVAPASPRSHRKRRLAGPAVNAEVSSSTSPQAVRHVASSALQQPLSELGDDVSSSILSTPLQRESFSRLPKLNSKSSYTSPRSSLPLIDEVVHSIRLSDAYAPYCYRHPSRVSAMNPSTNMEGKVLDHILYEDEHVVCGGVLRLGERQELPNARVPSDHYMIGSVLIPIQELH</sequence>
<dbReference type="InterPro" id="IPR036691">
    <property type="entry name" value="Endo/exonu/phosph_ase_sf"/>
</dbReference>
<feature type="compositionally biased region" description="Pro residues" evidence="3">
    <location>
        <begin position="761"/>
        <end position="770"/>
    </location>
</feature>
<dbReference type="InterPro" id="IPR050410">
    <property type="entry name" value="CCR4/nocturin_mRNA_transcr"/>
</dbReference>
<evidence type="ECO:0000313" key="4">
    <source>
        <dbReference type="EMBL" id="KAG5500418.1"/>
    </source>
</evidence>
<accession>A0A836IGY9</accession>
<dbReference type="KEGG" id="phet:94289590"/>
<dbReference type="GO" id="GO:0006139">
    <property type="term" value="P:nucleobase-containing compound metabolic process"/>
    <property type="evidence" value="ECO:0007669"/>
    <property type="project" value="UniProtKB-ARBA"/>
</dbReference>
<comment type="caution">
    <text evidence="4">The sequence shown here is derived from an EMBL/GenBank/DDBJ whole genome shotgun (WGS) entry which is preliminary data.</text>
</comment>
<evidence type="ECO:0000256" key="3">
    <source>
        <dbReference type="SAM" id="MobiDB-lite"/>
    </source>
</evidence>
<dbReference type="EMBL" id="JAFJZO010000028">
    <property type="protein sequence ID" value="KAG5500418.1"/>
    <property type="molecule type" value="Genomic_DNA"/>
</dbReference>
<feature type="region of interest" description="Disordered" evidence="3">
    <location>
        <begin position="504"/>
        <end position="589"/>
    </location>
</feature>
<evidence type="ECO:0000256" key="1">
    <source>
        <dbReference type="ARBA" id="ARBA00010774"/>
    </source>
</evidence>
<keyword evidence="5" id="KW-1185">Reference proteome</keyword>
<feature type="compositionally biased region" description="Low complexity" evidence="3">
    <location>
        <begin position="1041"/>
        <end position="1051"/>
    </location>
</feature>
<dbReference type="Proteomes" id="UP000674318">
    <property type="component" value="Chromosome 28"/>
</dbReference>
<feature type="compositionally biased region" description="Basic and acidic residues" evidence="3">
    <location>
        <begin position="534"/>
        <end position="545"/>
    </location>
</feature>
<feature type="region of interest" description="Disordered" evidence="3">
    <location>
        <begin position="1287"/>
        <end position="1321"/>
    </location>
</feature>
<feature type="compositionally biased region" description="Low complexity" evidence="3">
    <location>
        <begin position="779"/>
        <end position="793"/>
    </location>
</feature>
<dbReference type="GO" id="GO:0000175">
    <property type="term" value="F:3'-5'-RNA exonuclease activity"/>
    <property type="evidence" value="ECO:0007669"/>
    <property type="project" value="TreeGrafter"/>
</dbReference>
<feature type="compositionally biased region" description="Basic and acidic residues" evidence="3">
    <location>
        <begin position="277"/>
        <end position="288"/>
    </location>
</feature>
<organism evidence="4 5">
    <name type="scientific">Porcisia hertigi</name>
    <dbReference type="NCBI Taxonomy" id="2761500"/>
    <lineage>
        <taxon>Eukaryota</taxon>
        <taxon>Discoba</taxon>
        <taxon>Euglenozoa</taxon>
        <taxon>Kinetoplastea</taxon>
        <taxon>Metakinetoplastina</taxon>
        <taxon>Trypanosomatida</taxon>
        <taxon>Trypanosomatidae</taxon>
        <taxon>Leishmaniinae</taxon>
        <taxon>Porcisia</taxon>
    </lineage>
</organism>
<feature type="compositionally biased region" description="Polar residues" evidence="3">
    <location>
        <begin position="1078"/>
        <end position="1087"/>
    </location>
</feature>
<dbReference type="GeneID" id="94289590"/>
<feature type="compositionally biased region" description="Pro residues" evidence="3">
    <location>
        <begin position="891"/>
        <end position="901"/>
    </location>
</feature>
<feature type="region of interest" description="Disordered" evidence="3">
    <location>
        <begin position="748"/>
        <end position="793"/>
    </location>
</feature>
<proteinExistence type="inferred from homology"/>
<dbReference type="PANTHER" id="PTHR12121:SF45">
    <property type="entry name" value="NOCTURNIN"/>
    <property type="match status" value="1"/>
</dbReference>
<feature type="region of interest" description="Disordered" evidence="3">
    <location>
        <begin position="203"/>
        <end position="226"/>
    </location>
</feature>
<evidence type="ECO:0000256" key="2">
    <source>
        <dbReference type="ARBA" id="ARBA00022801"/>
    </source>
</evidence>
<reference evidence="4 5" key="1">
    <citation type="submission" date="2021-02" db="EMBL/GenBank/DDBJ databases">
        <title>Porcisia hertigi Genome sequencing and assembly.</title>
        <authorList>
            <person name="Almutairi H."/>
            <person name="Gatherer D."/>
        </authorList>
    </citation>
    <scope>NUCLEOTIDE SEQUENCE [LARGE SCALE GENOMIC DNA]</scope>
    <source>
        <strain evidence="4 5">C119</strain>
    </source>
</reference>
<feature type="region of interest" description="Disordered" evidence="3">
    <location>
        <begin position="248"/>
        <end position="295"/>
    </location>
</feature>
<feature type="region of interest" description="Disordered" evidence="3">
    <location>
        <begin position="1038"/>
        <end position="1088"/>
    </location>
</feature>
<keyword evidence="2" id="KW-0378">Hydrolase</keyword>
<dbReference type="OrthoDB" id="428734at2759"/>
<evidence type="ECO:0008006" key="6">
    <source>
        <dbReference type="Google" id="ProtNLM"/>
    </source>
</evidence>
<feature type="region of interest" description="Disordered" evidence="3">
    <location>
        <begin position="862"/>
        <end position="904"/>
    </location>
</feature>
<name>A0A836IGY9_9TRYP</name>